<dbReference type="InterPro" id="IPR000515">
    <property type="entry name" value="MetI-like"/>
</dbReference>
<dbReference type="PANTHER" id="PTHR30614">
    <property type="entry name" value="MEMBRANE COMPONENT OF AMINO ACID ABC TRANSPORTER"/>
    <property type="match status" value="1"/>
</dbReference>
<keyword evidence="7 9" id="KW-1133">Transmembrane helix</keyword>
<evidence type="ECO:0000256" key="9">
    <source>
        <dbReference type="RuleBase" id="RU363032"/>
    </source>
</evidence>
<dbReference type="InterPro" id="IPR043429">
    <property type="entry name" value="ArtM/GltK/GlnP/TcyL/YhdX-like"/>
</dbReference>
<evidence type="ECO:0000256" key="7">
    <source>
        <dbReference type="ARBA" id="ARBA00022989"/>
    </source>
</evidence>
<comment type="similarity">
    <text evidence="2 9">Belongs to the binding-protein-dependent transport system permease family.</text>
</comment>
<dbReference type="NCBIfam" id="TIGR01726">
    <property type="entry name" value="HEQRo_perm_3TM"/>
    <property type="match status" value="1"/>
</dbReference>
<accession>A0A2Z4MMB3</accession>
<evidence type="ECO:0000313" key="12">
    <source>
        <dbReference type="Proteomes" id="UP000036061"/>
    </source>
</evidence>
<dbReference type="Gene3D" id="1.10.3720.10">
    <property type="entry name" value="MetI-like"/>
    <property type="match status" value="1"/>
</dbReference>
<feature type="transmembrane region" description="Helical" evidence="9">
    <location>
        <begin position="70"/>
        <end position="91"/>
    </location>
</feature>
<feature type="transmembrane region" description="Helical" evidence="9">
    <location>
        <begin position="32"/>
        <end position="58"/>
    </location>
</feature>
<keyword evidence="6" id="KW-0029">Amino-acid transport</keyword>
<feature type="transmembrane region" description="Helical" evidence="9">
    <location>
        <begin position="199"/>
        <end position="219"/>
    </location>
</feature>
<dbReference type="GO" id="GO:0015184">
    <property type="term" value="F:L-cystine transmembrane transporter activity"/>
    <property type="evidence" value="ECO:0007669"/>
    <property type="project" value="TreeGrafter"/>
</dbReference>
<dbReference type="RefSeq" id="WP_048034130.1">
    <property type="nucleotide sequence ID" value="NZ_CP030117.1"/>
</dbReference>
<keyword evidence="5 9" id="KW-0812">Transmembrane</keyword>
<feature type="domain" description="ABC transmembrane type-1" evidence="10">
    <location>
        <begin position="32"/>
        <end position="220"/>
    </location>
</feature>
<dbReference type="GO" id="GO:0043190">
    <property type="term" value="C:ATP-binding cassette (ABC) transporter complex"/>
    <property type="evidence" value="ECO:0007669"/>
    <property type="project" value="InterPro"/>
</dbReference>
<evidence type="ECO:0000256" key="6">
    <source>
        <dbReference type="ARBA" id="ARBA00022970"/>
    </source>
</evidence>
<comment type="subcellular location">
    <subcellularLocation>
        <location evidence="1 9">Cell membrane</location>
        <topology evidence="1 9">Multi-pass membrane protein</topology>
    </subcellularLocation>
</comment>
<dbReference type="PANTHER" id="PTHR30614:SF0">
    <property type="entry name" value="L-CYSTINE TRANSPORT SYSTEM PERMEASE PROTEIN TCYL"/>
    <property type="match status" value="1"/>
</dbReference>
<evidence type="ECO:0000256" key="2">
    <source>
        <dbReference type="ARBA" id="ARBA00009306"/>
    </source>
</evidence>
<gene>
    <name evidence="11" type="ORF">AB432_022235</name>
</gene>
<dbReference type="PROSITE" id="PS50928">
    <property type="entry name" value="ABC_TM1"/>
    <property type="match status" value="1"/>
</dbReference>
<evidence type="ECO:0000256" key="5">
    <source>
        <dbReference type="ARBA" id="ARBA00022692"/>
    </source>
</evidence>
<dbReference type="InterPro" id="IPR010065">
    <property type="entry name" value="AA_ABC_transptr_permease_3TM"/>
</dbReference>
<evidence type="ECO:0000256" key="1">
    <source>
        <dbReference type="ARBA" id="ARBA00004651"/>
    </source>
</evidence>
<evidence type="ECO:0000256" key="3">
    <source>
        <dbReference type="ARBA" id="ARBA00022448"/>
    </source>
</evidence>
<evidence type="ECO:0000256" key="8">
    <source>
        <dbReference type="ARBA" id="ARBA00023136"/>
    </source>
</evidence>
<evidence type="ECO:0000256" key="4">
    <source>
        <dbReference type="ARBA" id="ARBA00022475"/>
    </source>
</evidence>
<dbReference type="CDD" id="cd06261">
    <property type="entry name" value="TM_PBP2"/>
    <property type="match status" value="1"/>
</dbReference>
<evidence type="ECO:0000313" key="11">
    <source>
        <dbReference type="EMBL" id="AWX57588.1"/>
    </source>
</evidence>
<proteinExistence type="inferred from homology"/>
<keyword evidence="8 9" id="KW-0472">Membrane</keyword>
<keyword evidence="4" id="KW-1003">Cell membrane</keyword>
<dbReference type="Pfam" id="PF00528">
    <property type="entry name" value="BPD_transp_1"/>
    <property type="match status" value="1"/>
</dbReference>
<protein>
    <submittedName>
        <fullName evidence="11">Amino acid ABC transporter permease</fullName>
    </submittedName>
</protein>
<dbReference type="InterPro" id="IPR035906">
    <property type="entry name" value="MetI-like_sf"/>
</dbReference>
<reference evidence="11 12" key="1">
    <citation type="journal article" date="2015" name="Genome Announc.">
        <title>Draft Genome Sequence of Brevibacillus brevis DZQ7, a Plant Growth-Promoting Rhizobacterium with Broad-Spectrum Antimicrobial Activity.</title>
        <authorList>
            <person name="Hou Q."/>
            <person name="Wang C."/>
            <person name="Hou X."/>
            <person name="Xia Z."/>
            <person name="Ye J."/>
            <person name="Liu K."/>
            <person name="Liu H."/>
            <person name="Wang J."/>
            <person name="Guo H."/>
            <person name="Yu X."/>
            <person name="Yang Y."/>
            <person name="Du B."/>
            <person name="Ding Y."/>
        </authorList>
    </citation>
    <scope>NUCLEOTIDE SEQUENCE [LARGE SCALE GENOMIC DNA]</scope>
    <source>
        <strain evidence="11 12">DZQ7</strain>
    </source>
</reference>
<dbReference type="Proteomes" id="UP000036061">
    <property type="component" value="Chromosome"/>
</dbReference>
<dbReference type="FunFam" id="1.10.3720.10:FF:000009">
    <property type="entry name" value="Amino acid ABC transporter permease"/>
    <property type="match status" value="1"/>
</dbReference>
<evidence type="ECO:0000259" key="10">
    <source>
        <dbReference type="PROSITE" id="PS50928"/>
    </source>
</evidence>
<sequence>MSLSSFFENPERLNRWIDIAQSSFLPLLKGALLYSLTIAIASFFIGLIIAVLTALARLSGIKPLIAISRFYVSIIRGTPLLVQLFIIFYGLPSIGLMIDPIPSAIIGFSLSVGAYSSEVVRAAILSIHKGQWEAAYSLGMTYWQALRRVVLPQAARVSIPPLSNSFISLVKDTSLASVVLVPEMFRKAQEVVAATYEPLLVYAEAALIYWVICFVLSIIQDRIENKLDRYV</sequence>
<dbReference type="AlphaFoldDB" id="A0A2Z4MMB3"/>
<keyword evidence="3 9" id="KW-0813">Transport</keyword>
<dbReference type="SUPFAM" id="SSF161098">
    <property type="entry name" value="MetI-like"/>
    <property type="match status" value="1"/>
</dbReference>
<organism evidence="11 12">
    <name type="scientific">Brevibacillus brevis</name>
    <name type="common">Bacillus brevis</name>
    <dbReference type="NCBI Taxonomy" id="1393"/>
    <lineage>
        <taxon>Bacteria</taxon>
        <taxon>Bacillati</taxon>
        <taxon>Bacillota</taxon>
        <taxon>Bacilli</taxon>
        <taxon>Bacillales</taxon>
        <taxon>Paenibacillaceae</taxon>
        <taxon>Brevibacillus</taxon>
    </lineage>
</organism>
<dbReference type="EMBL" id="CP030117">
    <property type="protein sequence ID" value="AWX57588.1"/>
    <property type="molecule type" value="Genomic_DNA"/>
</dbReference>
<name>A0A2Z4MMB3_BREBE</name>